<feature type="compositionally biased region" description="Polar residues" evidence="2">
    <location>
        <begin position="25"/>
        <end position="63"/>
    </location>
</feature>
<evidence type="ECO:0000313" key="4">
    <source>
        <dbReference type="EMBL" id="KAA6384659.1"/>
    </source>
</evidence>
<dbReference type="InterPro" id="IPR037518">
    <property type="entry name" value="MPN"/>
</dbReference>
<dbReference type="SUPFAM" id="SSF54236">
    <property type="entry name" value="Ubiquitin-like"/>
    <property type="match status" value="1"/>
</dbReference>
<feature type="region of interest" description="Disordered" evidence="2">
    <location>
        <begin position="1"/>
        <end position="105"/>
    </location>
</feature>
<feature type="compositionally biased region" description="Low complexity" evidence="2">
    <location>
        <begin position="64"/>
        <end position="94"/>
    </location>
</feature>
<dbReference type="InterPro" id="IPR007717">
    <property type="entry name" value="NPL4_C"/>
</dbReference>
<protein>
    <submittedName>
        <fullName evidence="4">Putative nuclear protein localization 4</fullName>
    </submittedName>
</protein>
<dbReference type="Proteomes" id="UP000324800">
    <property type="component" value="Unassembled WGS sequence"/>
</dbReference>
<organism evidence="4 5">
    <name type="scientific">Streblomastix strix</name>
    <dbReference type="NCBI Taxonomy" id="222440"/>
    <lineage>
        <taxon>Eukaryota</taxon>
        <taxon>Metamonada</taxon>
        <taxon>Preaxostyla</taxon>
        <taxon>Oxymonadida</taxon>
        <taxon>Streblomastigidae</taxon>
        <taxon>Streblomastix</taxon>
    </lineage>
</organism>
<dbReference type="CDD" id="cd08061">
    <property type="entry name" value="MPN_NPL4"/>
    <property type="match status" value="1"/>
</dbReference>
<dbReference type="InterPro" id="IPR016563">
    <property type="entry name" value="Npl4"/>
</dbReference>
<dbReference type="OrthoDB" id="10251089at2759"/>
<comment type="similarity">
    <text evidence="1">Belongs to the NPL4 family.</text>
</comment>
<evidence type="ECO:0000256" key="1">
    <source>
        <dbReference type="ARBA" id="ARBA00011025"/>
    </source>
</evidence>
<dbReference type="Gene3D" id="3.40.140.10">
    <property type="entry name" value="Cytidine Deaminase, domain 2"/>
    <property type="match status" value="1"/>
</dbReference>
<dbReference type="EMBL" id="SNRW01005649">
    <property type="protein sequence ID" value="KAA6384659.1"/>
    <property type="molecule type" value="Genomic_DNA"/>
</dbReference>
<reference evidence="4 5" key="1">
    <citation type="submission" date="2019-03" db="EMBL/GenBank/DDBJ databases">
        <title>Single cell metagenomics reveals metabolic interactions within the superorganism composed of flagellate Streblomastix strix and complex community of Bacteroidetes bacteria on its surface.</title>
        <authorList>
            <person name="Treitli S.C."/>
            <person name="Kolisko M."/>
            <person name="Husnik F."/>
            <person name="Keeling P."/>
            <person name="Hampl V."/>
        </authorList>
    </citation>
    <scope>NUCLEOTIDE SEQUENCE [LARGE SCALE GENOMIC DNA]</scope>
    <source>
        <strain evidence="4">ST1C</strain>
    </source>
</reference>
<evidence type="ECO:0000313" key="5">
    <source>
        <dbReference type="Proteomes" id="UP000324800"/>
    </source>
</evidence>
<dbReference type="Pfam" id="PF05021">
    <property type="entry name" value="NPL4"/>
    <property type="match status" value="2"/>
</dbReference>
<accession>A0A5J4VQN4</accession>
<dbReference type="InterPro" id="IPR029071">
    <property type="entry name" value="Ubiquitin-like_domsf"/>
</dbReference>
<feature type="region of interest" description="Disordered" evidence="2">
    <location>
        <begin position="416"/>
        <end position="436"/>
    </location>
</feature>
<name>A0A5J4VQN4_9EUKA</name>
<dbReference type="PANTHER" id="PTHR12710:SF0">
    <property type="entry name" value="NUCLEAR PROTEIN LOCALIZATION PROTEIN 4 HOMOLOG"/>
    <property type="match status" value="1"/>
</dbReference>
<proteinExistence type="inferred from homology"/>
<evidence type="ECO:0000259" key="3">
    <source>
        <dbReference type="PROSITE" id="PS50249"/>
    </source>
</evidence>
<feature type="non-terminal residue" evidence="4">
    <location>
        <position position="1"/>
    </location>
</feature>
<dbReference type="Pfam" id="PF11543">
    <property type="entry name" value="UN_NPL4"/>
    <property type="match status" value="1"/>
</dbReference>
<evidence type="ECO:0000256" key="2">
    <source>
        <dbReference type="SAM" id="MobiDB-lite"/>
    </source>
</evidence>
<gene>
    <name evidence="4" type="ORF">EZS28_019816</name>
</gene>
<dbReference type="Gene3D" id="3.10.20.90">
    <property type="entry name" value="Phosphatidylinositol 3-kinase Catalytic Subunit, Chain A, domain 1"/>
    <property type="match status" value="1"/>
</dbReference>
<dbReference type="GO" id="GO:0006511">
    <property type="term" value="P:ubiquitin-dependent protein catabolic process"/>
    <property type="evidence" value="ECO:0007669"/>
    <property type="project" value="InterPro"/>
</dbReference>
<comment type="caution">
    <text evidence="4">The sequence shown here is derived from an EMBL/GenBank/DDBJ whole genome shotgun (WGS) entry which is preliminary data.</text>
</comment>
<dbReference type="PROSITE" id="PS50249">
    <property type="entry name" value="MPN"/>
    <property type="match status" value="1"/>
</dbReference>
<dbReference type="PANTHER" id="PTHR12710">
    <property type="entry name" value="NUCLEAR PROTEIN LOCALIZATION 4"/>
    <property type="match status" value="1"/>
</dbReference>
<feature type="domain" description="MPN" evidence="3">
    <location>
        <begin position="286"/>
        <end position="417"/>
    </location>
</feature>
<dbReference type="InterPro" id="IPR024682">
    <property type="entry name" value="Npl4_Ub-like_dom"/>
</dbReference>
<dbReference type="AlphaFoldDB" id="A0A5J4VQN4"/>
<sequence length="583" mass="65518">QPPKVQDPIGRSSSKSLEPIGGQGSQSKPPQTKANIPSQPQTNIPSQPQTKANIPSQTQTKANIPSQTQTKQPIQPQTKQPIQSQPKPQIQMQPKPQPPSAPNPSKQMLVRVMTREGILRLDTSGNQTINDLTTNVASKVKTQASIIKIMQKPGSQPLNRNQTLFQLGISHGDLLYSDYPANIQSGSQDDPLQAPKEFYEIAHREKILIDYDCGSDSSGDESTQFGTCNHPSTMKCTRCIKSNRYVEAKPACQYHSANGTCSKCINIRPDQRIAPKRQEKHKCKHVYVNESAFQAVSIFAQKFGKMYKRIGYLYGRETKDKDVEVEFIYEPPQLSKPEGVGLLPDPQADIVAKIVKALKMKIVGWIFSHEPRLEELTPLEMIQAGKYQIEHGHRFVTLSCTIPGPVPVRKKTEKQLEKEKEEGYVPPPVTNTGEGDIQPYQVSMQFTRIIRRGIVSSEQTNDLEVMMNEDISVELKERRSMPVEFGIVNIPIKPLKSRFTSKFPIENRPDFMASDHDLKFHMKEAQRNKISFVDALSDFHLLLFLTKLMDHDTVIQITEAVEQGSFNNLDGLVLMVKSLADID</sequence>